<feature type="domain" description="Glucose/Sorbosone dehydrogenase" evidence="1">
    <location>
        <begin position="3"/>
        <end position="270"/>
    </location>
</feature>
<comment type="caution">
    <text evidence="2">The sequence shown here is derived from an EMBL/GenBank/DDBJ whole genome shotgun (WGS) entry which is preliminary data.</text>
</comment>
<dbReference type="PANTHER" id="PTHR19328">
    <property type="entry name" value="HEDGEHOG-INTERACTING PROTEIN"/>
    <property type="match status" value="1"/>
</dbReference>
<dbReference type="InterPro" id="IPR012938">
    <property type="entry name" value="Glc/Sorbosone_DH"/>
</dbReference>
<dbReference type="Pfam" id="PF07995">
    <property type="entry name" value="GSDH"/>
    <property type="match status" value="1"/>
</dbReference>
<sequence length="286" mass="31465">MEDGELTEQTVQLEEDVLQESESGLLGMVLHPGYQENKLAYLYHSYQSGDGIANRIVQVSHDEDEGTWSEEMALVEEIPGAGIHNGGRLAIGPDDKLYATTGDAAEPDYAQDEENLAGSILRMELDGAVPEDNPFTNSIVYSYGHRNPQGLAWLSDNKMYSSEHGQTGHDEINLIEAGNNYGWPEIEGDEMMDGMETPIIHSGNDTWAPSGIAVHNDQLYIAGLRGEAVFQFNPANEGGLNTVIEDYGRVRDVTVVANSLYFITNNTDGRGVPSNTDDRLIEWQLE</sequence>
<name>A0ABS2SZU9_9BACI</name>
<evidence type="ECO:0000313" key="3">
    <source>
        <dbReference type="Proteomes" id="UP001179280"/>
    </source>
</evidence>
<dbReference type="InterPro" id="IPR011042">
    <property type="entry name" value="6-blade_b-propeller_TolB-like"/>
</dbReference>
<accession>A0ABS2SZU9</accession>
<reference evidence="2" key="1">
    <citation type="submission" date="2021-01" db="EMBL/GenBank/DDBJ databases">
        <title>Genomic Encyclopedia of Type Strains, Phase IV (KMG-IV): sequencing the most valuable type-strain genomes for metagenomic binning, comparative biology and taxonomic classification.</title>
        <authorList>
            <person name="Goeker M."/>
        </authorList>
    </citation>
    <scope>NUCLEOTIDE SEQUENCE</scope>
    <source>
        <strain evidence="2">DSM 21943</strain>
    </source>
</reference>
<gene>
    <name evidence="2" type="ORF">JOC54_004353</name>
</gene>
<keyword evidence="3" id="KW-1185">Reference proteome</keyword>
<dbReference type="EMBL" id="JAFBCV010000020">
    <property type="protein sequence ID" value="MBM7841054.1"/>
    <property type="molecule type" value="Genomic_DNA"/>
</dbReference>
<dbReference type="PANTHER" id="PTHR19328:SF13">
    <property type="entry name" value="HIPL1 PROTEIN"/>
    <property type="match status" value="1"/>
</dbReference>
<proteinExistence type="predicted"/>
<dbReference type="Gene3D" id="2.120.10.30">
    <property type="entry name" value="TolB, C-terminal domain"/>
    <property type="match status" value="1"/>
</dbReference>
<evidence type="ECO:0000259" key="1">
    <source>
        <dbReference type="Pfam" id="PF07995"/>
    </source>
</evidence>
<dbReference type="Proteomes" id="UP001179280">
    <property type="component" value="Unassembled WGS sequence"/>
</dbReference>
<organism evidence="2 3">
    <name type="scientific">Shouchella xiaoxiensis</name>
    <dbReference type="NCBI Taxonomy" id="766895"/>
    <lineage>
        <taxon>Bacteria</taxon>
        <taxon>Bacillati</taxon>
        <taxon>Bacillota</taxon>
        <taxon>Bacilli</taxon>
        <taxon>Bacillales</taxon>
        <taxon>Bacillaceae</taxon>
        <taxon>Shouchella</taxon>
    </lineage>
</organism>
<dbReference type="SUPFAM" id="SSF50952">
    <property type="entry name" value="Soluble quinoprotein glucose dehydrogenase"/>
    <property type="match status" value="1"/>
</dbReference>
<protein>
    <submittedName>
        <fullName evidence="2">Glucose/arabinose dehydrogenase</fullName>
    </submittedName>
</protein>
<evidence type="ECO:0000313" key="2">
    <source>
        <dbReference type="EMBL" id="MBM7841054.1"/>
    </source>
</evidence>
<dbReference type="InterPro" id="IPR011041">
    <property type="entry name" value="Quinoprot_gluc/sorb_DH_b-prop"/>
</dbReference>